<proteinExistence type="predicted"/>
<reference evidence="2" key="1">
    <citation type="submission" date="2024-03" db="EMBL/GenBank/DDBJ databases">
        <title>WGS assembly of Saponaria officinalis var. Norfolk2.</title>
        <authorList>
            <person name="Jenkins J."/>
            <person name="Shu S."/>
            <person name="Grimwood J."/>
            <person name="Barry K."/>
            <person name="Goodstein D."/>
            <person name="Schmutz J."/>
            <person name="Leebens-Mack J."/>
            <person name="Osbourn A."/>
        </authorList>
    </citation>
    <scope>NUCLEOTIDE SEQUENCE [LARGE SCALE GENOMIC DNA]</scope>
    <source>
        <strain evidence="2">JIC</strain>
    </source>
</reference>
<dbReference type="Pfam" id="PF08268">
    <property type="entry name" value="FBA_3"/>
    <property type="match status" value="1"/>
</dbReference>
<dbReference type="Pfam" id="PF00646">
    <property type="entry name" value="F-box"/>
    <property type="match status" value="1"/>
</dbReference>
<dbReference type="NCBIfam" id="TIGR01640">
    <property type="entry name" value="F_box_assoc_1"/>
    <property type="match status" value="1"/>
</dbReference>
<dbReference type="InterPro" id="IPR017451">
    <property type="entry name" value="F-box-assoc_interact_dom"/>
</dbReference>
<dbReference type="InterPro" id="IPR001810">
    <property type="entry name" value="F-box_dom"/>
</dbReference>
<dbReference type="Proteomes" id="UP001443914">
    <property type="component" value="Unassembled WGS sequence"/>
</dbReference>
<comment type="caution">
    <text evidence="2">The sequence shown here is derived from an EMBL/GenBank/DDBJ whole genome shotgun (WGS) entry which is preliminary data.</text>
</comment>
<dbReference type="InterPro" id="IPR013187">
    <property type="entry name" value="F-box-assoc_dom_typ3"/>
</dbReference>
<dbReference type="CDD" id="cd22157">
    <property type="entry name" value="F-box_AtFBW1-like"/>
    <property type="match status" value="1"/>
</dbReference>
<dbReference type="PANTHER" id="PTHR31672:SF13">
    <property type="entry name" value="F-BOX PROTEIN CPR30-LIKE"/>
    <property type="match status" value="1"/>
</dbReference>
<gene>
    <name evidence="2" type="ORF">RND81_13G006400</name>
</gene>
<name>A0AAW1GW16_SAPOF</name>
<dbReference type="InterPro" id="IPR036047">
    <property type="entry name" value="F-box-like_dom_sf"/>
</dbReference>
<dbReference type="EMBL" id="JBDFQZ010000013">
    <property type="protein sequence ID" value="KAK9667716.1"/>
    <property type="molecule type" value="Genomic_DNA"/>
</dbReference>
<dbReference type="InterPro" id="IPR050796">
    <property type="entry name" value="SCF_F-box_component"/>
</dbReference>
<feature type="domain" description="F-box" evidence="1">
    <location>
        <begin position="56"/>
        <end position="96"/>
    </location>
</feature>
<evidence type="ECO:0000313" key="3">
    <source>
        <dbReference type="Proteomes" id="UP001443914"/>
    </source>
</evidence>
<sequence>MECYYNILQYNGTYCTCGKEHELVTHLMDVIDAVSVLSQLSLQPTEPPLQPVPDLLNDIIVSEILPKLPAKSLLRFKTVCKSFKTLISSPEFIRLHLRQSLSSDNSLLVSAATDRTLDIYDLDSLSSAPATPSATFRWPVYTIYAIGSCNGLLLITTSGYLGTLLPLVLLNPSTRSYINIDSTATVIHGNLGLGFDCHTNDYKIVSVSNMYDYMNGDIVHTIVTTVYSVNSKSWKRVDEILTSESMEEQSYGVLIDNHLLHWMDWSTYNRKCRISCFNVISEKWMDDVLLPENLYDPSQESYFLDFGVLDGCLFSSYVDQVNSHFDVWVMKEYGVHESWIKLFSINISDALNGGVDPIATLFLHTRMRKFSAVTSIRERGGVIPIAYRGRGTTEVLLRDRFKPKNFWWYNWKNNDINKADVPDFWGHQPCIFKGSLVRLPDAKLFGGEYEHDTFSKQHTHSNEVHLQT</sequence>
<evidence type="ECO:0000259" key="1">
    <source>
        <dbReference type="SMART" id="SM00256"/>
    </source>
</evidence>
<keyword evidence="3" id="KW-1185">Reference proteome</keyword>
<dbReference type="SUPFAM" id="SSF81383">
    <property type="entry name" value="F-box domain"/>
    <property type="match status" value="1"/>
</dbReference>
<dbReference type="AlphaFoldDB" id="A0AAW1GW16"/>
<dbReference type="SMART" id="SM00256">
    <property type="entry name" value="FBOX"/>
    <property type="match status" value="1"/>
</dbReference>
<accession>A0AAW1GW16</accession>
<dbReference type="Gene3D" id="1.20.1280.50">
    <property type="match status" value="1"/>
</dbReference>
<protein>
    <recommendedName>
        <fullName evidence="1">F-box domain-containing protein</fullName>
    </recommendedName>
</protein>
<organism evidence="2 3">
    <name type="scientific">Saponaria officinalis</name>
    <name type="common">Common soapwort</name>
    <name type="synonym">Lychnis saponaria</name>
    <dbReference type="NCBI Taxonomy" id="3572"/>
    <lineage>
        <taxon>Eukaryota</taxon>
        <taxon>Viridiplantae</taxon>
        <taxon>Streptophyta</taxon>
        <taxon>Embryophyta</taxon>
        <taxon>Tracheophyta</taxon>
        <taxon>Spermatophyta</taxon>
        <taxon>Magnoliopsida</taxon>
        <taxon>eudicotyledons</taxon>
        <taxon>Gunneridae</taxon>
        <taxon>Pentapetalae</taxon>
        <taxon>Caryophyllales</taxon>
        <taxon>Caryophyllaceae</taxon>
        <taxon>Caryophylleae</taxon>
        <taxon>Saponaria</taxon>
    </lineage>
</organism>
<evidence type="ECO:0000313" key="2">
    <source>
        <dbReference type="EMBL" id="KAK9667716.1"/>
    </source>
</evidence>
<dbReference type="PANTHER" id="PTHR31672">
    <property type="entry name" value="BNACNNG10540D PROTEIN"/>
    <property type="match status" value="1"/>
</dbReference>